<feature type="disulfide bond" evidence="17">
    <location>
        <begin position="2841"/>
        <end position="2850"/>
    </location>
</feature>
<feature type="domain" description="EGF-like" evidence="21">
    <location>
        <begin position="2473"/>
        <end position="2509"/>
    </location>
</feature>
<feature type="domain" description="EGF-like" evidence="21">
    <location>
        <begin position="2777"/>
        <end position="2813"/>
    </location>
</feature>
<dbReference type="GO" id="GO:0048863">
    <property type="term" value="P:stem cell differentiation"/>
    <property type="evidence" value="ECO:0007669"/>
    <property type="project" value="UniProtKB-ARBA"/>
</dbReference>
<feature type="domain" description="EGF-like" evidence="21">
    <location>
        <begin position="2701"/>
        <end position="2737"/>
    </location>
</feature>
<feature type="disulfide bond" evidence="17">
    <location>
        <begin position="3690"/>
        <end position="3699"/>
    </location>
</feature>
<evidence type="ECO:0000256" key="9">
    <source>
        <dbReference type="ARBA" id="ARBA00022737"/>
    </source>
</evidence>
<sequence>MNGATCGDQYADAYTCLCVGAFQGRNCEVPLDVQLCPFGHTYEYVRTFTTNQLPNRFECQANFRFPGATEVNFTFVSHDIEPNKDAFWLEAGVVADSSSDAGAFDSDRLTEPTLTFEDAGSNYWIEIFTDKTILSGGFTLEISADRDDCYSIPCMNGATCIDLIRDYRCICAPGYAGINCQEDTDECRSGPCMNGGTCVDGENRYSCDCTDSYTGTNCETGIVIVDSTTVSVSNGVYEGSFTPAVIFDLTFAPSSLATYSVGGAGTSQLWTVDAFFTSDPDAGPTTSNRRILLNTAQEITLWQPPASTTISGLNALQVSVPGGVVCSDMEFFCAIIGRNTGSSPFFQLTASNPDSFQGCVSISCRGVEITDTTVQISSGDLQAGESGQTVSFDVQLDSEPSAGSVSGSNLWSITAFGSDNSFGTGSRFQQTVVTTSGTQGTVGIDAGTRSTISDLSFEVNLGSGFATCDDYPFICIEVSKSSLAIPNFGLSGGSNLVTCQAVTCRGVEITQTLVSVLSGALLEGKSQDIVFHVDLTSESTGGTAEGANLWRITTFGSVVANGLGTRLEETTTVLSTAQSGTTLRAGASARLESVTASWNLMDGPTCSEISHFCVEVAKGTNTDFELIGVPSASVLIACTPISCRGVEISSTSVAVTPGDVLEGRLQPVMLDITLLSIAGAGSVSGSGLIDVRSFLSSNSDGSGNRFDTFTSPVSSVHGFTGITAGDPAGISNLAVNIDLRDGPTCSDFNYVCVEIQKGASPSIDFQLSGIPSQAVLIGCRQITCRGVEITQTQVSVTSGDIREGASQSVNFDVTLNSDGAAGSVSGSDLWRITPFLSSRSDASGSVQNFPNAVLSTFQGNAPLIAGSPTIISGVSVPADLTSGPSCSQFGFFCVSVDRNSLADPQFLLSGIPGPESLTSCQAISCRGVEVTSTIVTIGGGEIIEGSMSTLSFTVALTTQAVGGNVAGTNLWQVSAFGSSSNDGSGTRYLTTPVGLPTAAANAMVLAGQVTSLAGLSADFMLSSSITCAQFQFLCVQVDRGTTSNPFFSLTGVPDGNSLIGCTPTPCGGVEITDTVLDIQNGYLQEGVSSSTILFDVSLLSNPDGGSVSGSNLWDITAWISTDPDGASTRYLEQSIPLTLVQSGTPIVSGVNTAIINGVSAEWDLSTGPLCTQASYMCVRVQKGNLANPDFQVTGTPTNEVFTDCAQLQCRDVEVTGTVVGLASASLLEGAAQTLSFAYTINTDQNGGGVTGTNLWDLSIFLSDDQLGSNPISEQSILLSPTQANSLVTPGVPTVISGLDAMLNLQTGPTCSQFSYVCVRLRKSTVANPNFGLTGSPDDSVFIGCQEVTCTGVMISSTSLGLRSGDIQEGTSQNVQFDFNLVSDAAGGSVIGNNLWGVTVFGSQDANGLGPRVAPEVVSLTTVQGRTAISAGIPAVISGLAFTWDLENGPLCSEFGYLCAQVEKNPSSSLDFAFSGTPDDSVLTSCLPVTCRGVDITQTTVTVGSPEVLEGTANDLDLTISLVSNVLAGSVNGDDLWRVLAFLSANADGTGSRLQENDITLTAAQSGLDITAGSPVQLSSLVYQLDLVGGTTCSEFQHVCVQVLQGPTPNPAFQLDSLPADLIDCMPVTCRGVEITNAEVNLISGEVREGVAGQTLTLDFTLESDQLAGSVSGTNLWNFVVFGSMNADGSGDRVAQSVSPTTAHYDTLLAAGVDTVFNSMAIAWDMNAGTTCEDVQFICFEASKNSASIPDFTLTVSSDSVLRACQPLDCRGVEVTGTSLQVGSGNELVEGDSAHQITFDILVDSDAAGGSVSGTNLWQVRAYATGSGTTGGSVINPVSVTLTPSQSGTGINAGTRANIMSVTANLNLENTLCTGLAGICVILQQNPSSNPTFTFDPQPNSNILTSCVPATCTGVEVTDVNFNLVSGAPLQAGSDSNDIALDLNIITDAGGAGVSGSNLWQVELFLNSQIDGQGTTTLSQLTSIPASENGQSLTAGLSYTLEDVATTLNLRNMDCANLPFVCVRLSKHPSSNPAFTLSEVSPASLISCQRLPCTDTNECDPNPCMNGGICTDGVNSFSCACLPGFSGSTCNGDINECDSMPCQNGGTCTEGVDIFTCTCAPGYTGTFCNVDINECASNPCQNGGICDNLIARYTCDCQPGYAGVDCQIDINECASTPCQNGGTCNDRINGYLCDCVPGYAGTNCQNDINECLSFPCQNGAQCVDLINDYSCMCEAGWTGRICDQDVNECLSNPCVFGVCGHGTAFYFCTCNAGYTGTNCNMDIDECASDPCFNGGTCQDEVNGYTCNCAPGWTDVNCQSDINECLLTPNPCNNNGMCINLQNRFQCDCSPGWTGTRCETDINECASSPCVNGGTCDDEINQYTCVCPVGFEGLTCNIAINDCTSQPCQNGGTCVDGNNAFTCQCQAGWEGVTCSEDVNECASTPCINGGTCTHGTNIYICQCPPAWSGTNCELDRRECLSNPCLNEGTCIEQVNGYQCRCMPGYTGTRCETNINECSSGPCLNGGNCIDGINGYTCDCVDGYNGLICQFDINECGSSPCQNGGTCDDRIASYVCTCAAGYIGVNCETDFDECSSTPCKNGGVCSHSINAYMCSCPDGYTGINCEIDIDECSSSPCRNGGACDDAINSYTCTCISGYTGTNCQIEIDECASGPCLNGGTCIDNVDSYSCECPSGYADVICSTDIDECASSPCLSGGTCRDLVDGFECDCPSGREGVRCELDTNECASRPCVNGGSCTDLFDAYSCRCLPGYEGTNCELDVDECSSSPCMNNGVCSDAIDYFSCECVSGFEGVRCETNINECASNPCQNGGACVDSVNSYSCNCADGWTSARCEINIDECASNPCVNGDCADGINSFTCFCNSGWTGPRCNMDINECDSNPCQNGGECINAVNSYSCRCVSGWTGYNCEDDLNECGSNPCQNGARCNNLLDAYSCTCTAGWTGARCDIDIDECAPAPCLNGGSCTNFQNRYTCTCTSAWTGTNCEIEVDECASNPCQNGGVCNDLINRYTCTCIGGFTGVHCERPINECSSNPCVRGICVDEVNAFRCVCDVGWTGELCSFNIDDCDTDPCFNGGSCIDGVNSFRCNCAPGWTGNTCEDDINECASEPCQNGGSCNNLQNMFTCTCTTGFTGLICEIDIDECASDPCVNGGLCFNTPNNLAYRCACQPGYTGDRCEIDINECESNPCENGGTCEDEINAFRCVCPPGFAGTTCSLNINDCSAEPCLNGGICLDRIGGYLCACPQGYSGDNCETNENECESNPCQNAGACMNRAQEHGYDCQCAPGFTGTHCEINIDDCAALPCLNNGICFDGINDFTCTCSQGWTGIRCEISIGCRVDYTLGVGEKVIINSPNYPSNYGNGEDCLWFITGIDGRDVNIDFKDFITENRYDNFQIGVGSDPNIGSQRMGFAGPIMPGDTTLTANTIWVRFQTDNEKTERGFSVEFRDSAYRVLTPCDAKPCINEGTCTNVGTIQFQCQCTALWTGPNCQTPSVMNKCGLNPCTNGAECMNIGVDYTCLCPGGFTGKNCTDDIDECAGNPCQNGGECYNLINAYVCVCQSCYSGRNCDVAPSSAACIVNLCENEGGCSFAGGAYQCSCEDGYAGDYCQNDTDKCRFNPCDFGACSTVEDSYLCTCMEGYMGTQCDIEDTTECVNANPCQNGAACLVQGGNYSCDCPAGYEGEYCSENIDDCLNEDCSGYGVCQDGIDGFVCVCRSGYMGDLCQIDIDECASKPCLNGGVCVDGENGYTCVCTGNFIEPVCSPEQLNTVPAEQSTFKGTRISLDPYFILLIVALALFAIFFLLLFLIANCCRTKADLYDTEKARMGEYPSQSRAELAILANAEPPGIRENDYGPIPPSAGGGVSAVNSYENPWPQSNDELQKTQL</sequence>
<feature type="domain" description="EGF-like" evidence="21">
    <location>
        <begin position="3004"/>
        <end position="3040"/>
    </location>
</feature>
<dbReference type="Gene3D" id="2.60.120.290">
    <property type="entry name" value="Spermadhesin, CUB domain"/>
    <property type="match status" value="1"/>
</dbReference>
<feature type="domain" description="EGF-like" evidence="21">
    <location>
        <begin position="3155"/>
        <end position="3193"/>
    </location>
</feature>
<feature type="disulfide bond" evidence="17">
    <location>
        <begin position="3728"/>
        <end position="3737"/>
    </location>
</feature>
<feature type="domain" description="EGF-like" evidence="21">
    <location>
        <begin position="2281"/>
        <end position="2317"/>
    </location>
</feature>
<dbReference type="GO" id="GO:0019904">
    <property type="term" value="F:protein domain specific binding"/>
    <property type="evidence" value="ECO:0007669"/>
    <property type="project" value="UniProtKB-ARBA"/>
</dbReference>
<keyword evidence="23" id="KW-1185">Reference proteome</keyword>
<keyword evidence="6" id="KW-0597">Phosphoprotein</keyword>
<dbReference type="FunFam" id="2.10.25.10:FF:000309">
    <property type="entry name" value="Uncharacterized protein, isoform A"/>
    <property type="match status" value="3"/>
</dbReference>
<dbReference type="GO" id="GO:0051241">
    <property type="term" value="P:negative regulation of multicellular organismal process"/>
    <property type="evidence" value="ECO:0007669"/>
    <property type="project" value="UniProtKB-ARBA"/>
</dbReference>
<feature type="domain" description="EGF-like" evidence="21">
    <location>
        <begin position="2359"/>
        <end position="2395"/>
    </location>
</feature>
<dbReference type="GO" id="GO:0030097">
    <property type="term" value="P:hemopoiesis"/>
    <property type="evidence" value="ECO:0007669"/>
    <property type="project" value="UniProtKB-ARBA"/>
</dbReference>
<feature type="transmembrane region" description="Helical" evidence="19">
    <location>
        <begin position="3800"/>
        <end position="3822"/>
    </location>
</feature>
<evidence type="ECO:0000256" key="14">
    <source>
        <dbReference type="ARBA" id="ARBA00023136"/>
    </source>
</evidence>
<evidence type="ECO:0000259" key="20">
    <source>
        <dbReference type="PROSITE" id="PS01180"/>
    </source>
</evidence>
<feature type="domain" description="EGF-like" evidence="21">
    <location>
        <begin position="3271"/>
        <end position="3309"/>
    </location>
</feature>
<feature type="disulfide bond" evidence="17">
    <location>
        <begin position="3535"/>
        <end position="3544"/>
    </location>
</feature>
<dbReference type="SUPFAM" id="SSF49854">
    <property type="entry name" value="Spermadhesin, CUB domain"/>
    <property type="match status" value="1"/>
</dbReference>
<dbReference type="FunFam" id="2.10.25.10:FF:000520">
    <property type="entry name" value="Predicted protein"/>
    <property type="match status" value="1"/>
</dbReference>
<dbReference type="InterPro" id="IPR018097">
    <property type="entry name" value="EGF_Ca-bd_CS"/>
</dbReference>
<dbReference type="CDD" id="cd00041">
    <property type="entry name" value="CUB"/>
    <property type="match status" value="1"/>
</dbReference>
<dbReference type="SUPFAM" id="SSF57196">
    <property type="entry name" value="EGF/Laminin"/>
    <property type="match status" value="19"/>
</dbReference>
<keyword evidence="11" id="KW-0221">Differentiation</keyword>
<protein>
    <submittedName>
        <fullName evidence="22">Uncharacterized protein</fullName>
    </submittedName>
</protein>
<feature type="disulfide bond" evidence="17">
    <location>
        <begin position="3143"/>
        <end position="3152"/>
    </location>
</feature>
<dbReference type="PROSITE" id="PS00010">
    <property type="entry name" value="ASX_HYDROXYL"/>
    <property type="match status" value="33"/>
</dbReference>
<feature type="domain" description="EGF-like" evidence="21">
    <location>
        <begin position="3311"/>
        <end position="3347"/>
    </location>
</feature>
<feature type="domain" description="EGF-like" evidence="21">
    <location>
        <begin position="3740"/>
        <end position="3776"/>
    </location>
</feature>
<dbReference type="Proteomes" id="UP000007110">
    <property type="component" value="Unassembled WGS sequence"/>
</dbReference>
<evidence type="ECO:0000256" key="3">
    <source>
        <dbReference type="ARBA" id="ARBA00022473"/>
    </source>
</evidence>
<evidence type="ECO:0000256" key="18">
    <source>
        <dbReference type="SAM" id="MobiDB-lite"/>
    </source>
</evidence>
<feature type="disulfide bond" evidence="17">
    <location>
        <begin position="3164"/>
        <end position="3181"/>
    </location>
</feature>
<feature type="disulfide bond" evidence="17">
    <location>
        <begin position="209"/>
        <end position="218"/>
    </location>
</feature>
<evidence type="ECO:0000256" key="4">
    <source>
        <dbReference type="ARBA" id="ARBA00022475"/>
    </source>
</evidence>
<dbReference type="FunFam" id="2.10.25.10:FF:000061">
    <property type="entry name" value="Delta-like protein"/>
    <property type="match status" value="2"/>
</dbReference>
<dbReference type="FunFam" id="2.10.25.10:FF:000434">
    <property type="entry name" value="Predicted protein"/>
    <property type="match status" value="1"/>
</dbReference>
<dbReference type="PANTHER" id="PTHR12916">
    <property type="entry name" value="CYTOCHROME C OXIDASE POLYPEPTIDE VIC-2"/>
    <property type="match status" value="1"/>
</dbReference>
<feature type="domain" description="EGF-like" evidence="21">
    <location>
        <begin position="3117"/>
        <end position="3153"/>
    </location>
</feature>
<reference evidence="23" key="1">
    <citation type="submission" date="2015-02" db="EMBL/GenBank/DDBJ databases">
        <title>Genome sequencing for Strongylocentrotus purpuratus.</title>
        <authorList>
            <person name="Murali S."/>
            <person name="Liu Y."/>
            <person name="Vee V."/>
            <person name="English A."/>
            <person name="Wang M."/>
            <person name="Skinner E."/>
            <person name="Han Y."/>
            <person name="Muzny D.M."/>
            <person name="Worley K.C."/>
            <person name="Gibbs R.A."/>
        </authorList>
    </citation>
    <scope>NUCLEOTIDE SEQUENCE</scope>
</reference>
<feature type="domain" description="EGF-like" evidence="21">
    <location>
        <begin position="3547"/>
        <end position="3583"/>
    </location>
</feature>
<feature type="disulfide bond" evidence="17">
    <location>
        <begin position="2651"/>
        <end position="2660"/>
    </location>
</feature>
<feature type="disulfide bond" evidence="17">
    <location>
        <begin position="2992"/>
        <end position="3001"/>
    </location>
</feature>
<dbReference type="PROSITE" id="PS01186">
    <property type="entry name" value="EGF_2"/>
    <property type="match status" value="37"/>
</dbReference>
<dbReference type="GO" id="GO:0009792">
    <property type="term" value="P:embryo development ending in birth or egg hatching"/>
    <property type="evidence" value="ECO:0007669"/>
    <property type="project" value="UniProtKB-ARBA"/>
</dbReference>
<dbReference type="FunFam" id="2.10.25.10:FF:000004">
    <property type="entry name" value="Neurogenic locus notch 1"/>
    <property type="match status" value="4"/>
</dbReference>
<feature type="domain" description="EGF-like" evidence="21">
    <location>
        <begin position="2625"/>
        <end position="2661"/>
    </location>
</feature>
<dbReference type="SMART" id="SM00042">
    <property type="entry name" value="CUB"/>
    <property type="match status" value="1"/>
</dbReference>
<name>A0A7M7NQV9_STRPU</name>
<feature type="domain" description="EGF-like" evidence="21">
    <location>
        <begin position="2511"/>
        <end position="2547"/>
    </location>
</feature>
<dbReference type="SMART" id="SM00179">
    <property type="entry name" value="EGF_CA"/>
    <property type="match status" value="43"/>
</dbReference>
<feature type="compositionally biased region" description="Polar residues" evidence="18">
    <location>
        <begin position="3879"/>
        <end position="3899"/>
    </location>
</feature>
<evidence type="ECO:0000256" key="7">
    <source>
        <dbReference type="ARBA" id="ARBA00022692"/>
    </source>
</evidence>
<dbReference type="GO" id="GO:0007219">
    <property type="term" value="P:Notch signaling pathway"/>
    <property type="evidence" value="ECO:0000318"/>
    <property type="project" value="GO_Central"/>
</dbReference>
<feature type="domain" description="EGF-like" evidence="21">
    <location>
        <begin position="3195"/>
        <end position="3231"/>
    </location>
</feature>
<feature type="disulfide bond" evidence="17">
    <location>
        <begin position="2537"/>
        <end position="2546"/>
    </location>
</feature>
<feature type="disulfide bond" evidence="17">
    <location>
        <begin position="2765"/>
        <end position="2774"/>
    </location>
</feature>
<feature type="disulfide bond" evidence="17">
    <location>
        <begin position="2878"/>
        <end position="2887"/>
    </location>
</feature>
<dbReference type="FunFam" id="2.10.25.10:FF:000565">
    <property type="entry name" value="Predicted protein"/>
    <property type="match status" value="3"/>
</dbReference>
<feature type="disulfide bond" evidence="17">
    <location>
        <begin position="2803"/>
        <end position="2812"/>
    </location>
</feature>
<dbReference type="FunFam" id="2.10.25.10:FF:000151">
    <property type="entry name" value="FAT atypical cadherin 4"/>
    <property type="match status" value="1"/>
</dbReference>
<feature type="disulfide bond" evidence="17">
    <location>
        <begin position="3046"/>
        <end position="3056"/>
    </location>
</feature>
<feature type="region of interest" description="Disordered" evidence="18">
    <location>
        <begin position="3862"/>
        <end position="3899"/>
    </location>
</feature>
<feature type="disulfide bond" evidence="17">
    <location>
        <begin position="2118"/>
        <end position="2127"/>
    </location>
</feature>
<evidence type="ECO:0000256" key="16">
    <source>
        <dbReference type="ARBA" id="ARBA00023180"/>
    </source>
</evidence>
<feature type="domain" description="CUB" evidence="20">
    <location>
        <begin position="3352"/>
        <end position="3464"/>
    </location>
</feature>
<feature type="domain" description="EGF-like" evidence="21">
    <location>
        <begin position="3509"/>
        <end position="3545"/>
    </location>
</feature>
<feature type="disulfide bond" evidence="17">
    <location>
        <begin position="2575"/>
        <end position="2584"/>
    </location>
</feature>
<evidence type="ECO:0000256" key="8">
    <source>
        <dbReference type="ARBA" id="ARBA00022729"/>
    </source>
</evidence>
<feature type="disulfide bond" evidence="17">
    <location>
        <begin position="3221"/>
        <end position="3230"/>
    </location>
</feature>
<keyword evidence="7 19" id="KW-0812">Transmembrane</keyword>
<dbReference type="GO" id="GO:0007411">
    <property type="term" value="P:axon guidance"/>
    <property type="evidence" value="ECO:0000318"/>
    <property type="project" value="GO_Central"/>
</dbReference>
<feature type="disulfide bond" evidence="17">
    <location>
        <begin position="3573"/>
        <end position="3582"/>
    </location>
</feature>
<dbReference type="FunFam" id="2.10.25.10:FF:000031">
    <property type="entry name" value="neurogenic locus notch homolog protein 3"/>
    <property type="match status" value="1"/>
</dbReference>
<dbReference type="GO" id="GO:0035282">
    <property type="term" value="P:segmentation"/>
    <property type="evidence" value="ECO:0007669"/>
    <property type="project" value="UniProtKB-ARBA"/>
</dbReference>
<dbReference type="FunFam" id="2.10.25.10:FF:000472">
    <property type="entry name" value="Uncharacterized protein, isoform A"/>
    <property type="match status" value="1"/>
</dbReference>
<feature type="domain" description="EGF-like" evidence="21">
    <location>
        <begin position="2966"/>
        <end position="3002"/>
    </location>
</feature>
<dbReference type="GO" id="GO:0043235">
    <property type="term" value="C:receptor complex"/>
    <property type="evidence" value="ECO:0000318"/>
    <property type="project" value="GO_Central"/>
</dbReference>
<evidence type="ECO:0000256" key="15">
    <source>
        <dbReference type="ARBA" id="ARBA00023157"/>
    </source>
</evidence>
<dbReference type="InterPro" id="IPR000859">
    <property type="entry name" value="CUB_dom"/>
</dbReference>
<feature type="domain" description="EGF-like" evidence="21">
    <location>
        <begin position="2319"/>
        <end position="2357"/>
    </location>
</feature>
<dbReference type="GO" id="GO:0002064">
    <property type="term" value="P:epithelial cell development"/>
    <property type="evidence" value="ECO:0007669"/>
    <property type="project" value="UniProtKB-ARBA"/>
</dbReference>
<dbReference type="Pfam" id="PF12661">
    <property type="entry name" value="hEGF"/>
    <property type="match status" value="10"/>
</dbReference>
<dbReference type="GO" id="GO:0061326">
    <property type="term" value="P:renal tubule development"/>
    <property type="evidence" value="ECO:0007669"/>
    <property type="project" value="UniProtKB-ARBA"/>
</dbReference>
<dbReference type="FunFam" id="2.10.25.10:FF:000279">
    <property type="entry name" value="Neurogenic locus notch 1"/>
    <property type="match status" value="2"/>
</dbReference>
<dbReference type="PANTHER" id="PTHR12916:SF4">
    <property type="entry name" value="UNINFLATABLE, ISOFORM C"/>
    <property type="match status" value="1"/>
</dbReference>
<dbReference type="FunFam" id="2.10.25.10:FF:000327">
    <property type="entry name" value="neurogenic locus notch homolog protein 4"/>
    <property type="match status" value="1"/>
</dbReference>
<feature type="disulfide bond" evidence="17">
    <location>
        <begin position="2307"/>
        <end position="2316"/>
    </location>
</feature>
<feature type="domain" description="EGF-like" evidence="21">
    <location>
        <begin position="2928"/>
        <end position="2964"/>
    </location>
</feature>
<dbReference type="GO" id="GO:0048646">
    <property type="term" value="P:anatomical structure formation involved in morphogenesis"/>
    <property type="evidence" value="ECO:0007669"/>
    <property type="project" value="UniProtKB-ARBA"/>
</dbReference>
<feature type="domain" description="EGF-like" evidence="21">
    <location>
        <begin position="2663"/>
        <end position="2699"/>
    </location>
</feature>
<feature type="disulfide bond" evidence="17">
    <location>
        <begin position="2613"/>
        <end position="2622"/>
    </location>
</feature>
<dbReference type="GO" id="GO:0048871">
    <property type="term" value="P:multicellular organismal-level homeostasis"/>
    <property type="evidence" value="ECO:0007669"/>
    <property type="project" value="UniProtKB-ARBA"/>
</dbReference>
<feature type="domain" description="EGF-like" evidence="21">
    <location>
        <begin position="145"/>
        <end position="181"/>
    </location>
</feature>
<organism evidence="22 23">
    <name type="scientific">Strongylocentrotus purpuratus</name>
    <name type="common">Purple sea urchin</name>
    <dbReference type="NCBI Taxonomy" id="7668"/>
    <lineage>
        <taxon>Eukaryota</taxon>
        <taxon>Metazoa</taxon>
        <taxon>Echinodermata</taxon>
        <taxon>Eleutherozoa</taxon>
        <taxon>Echinozoa</taxon>
        <taxon>Echinoidea</taxon>
        <taxon>Euechinoidea</taxon>
        <taxon>Echinacea</taxon>
        <taxon>Camarodonta</taxon>
        <taxon>Echinidea</taxon>
        <taxon>Strongylocentrotidae</taxon>
        <taxon>Strongylocentrotus</taxon>
    </lineage>
</organism>
<feature type="domain" description="EGF-like" evidence="21">
    <location>
        <begin position="2168"/>
        <end position="2204"/>
    </location>
</feature>
<evidence type="ECO:0000256" key="2">
    <source>
        <dbReference type="ARBA" id="ARBA00004603"/>
    </source>
</evidence>
<keyword evidence="13 19" id="KW-1133">Transmembrane helix</keyword>
<keyword evidence="3" id="KW-0217">Developmental protein</keyword>
<dbReference type="SMART" id="SM00181">
    <property type="entry name" value="EGF"/>
    <property type="match status" value="44"/>
</dbReference>
<reference evidence="22" key="2">
    <citation type="submission" date="2021-01" db="UniProtKB">
        <authorList>
            <consortium name="EnsemblMetazoa"/>
        </authorList>
    </citation>
    <scope>IDENTIFICATION</scope>
</reference>
<dbReference type="GO" id="GO:0048638">
    <property type="term" value="P:regulation of developmental growth"/>
    <property type="evidence" value="ECO:0007669"/>
    <property type="project" value="UniProtKB-ARBA"/>
</dbReference>
<dbReference type="GO" id="GO:0051049">
    <property type="term" value="P:regulation of transport"/>
    <property type="evidence" value="ECO:0007669"/>
    <property type="project" value="UniProtKB-ARBA"/>
</dbReference>
<evidence type="ECO:0000313" key="23">
    <source>
        <dbReference type="Proteomes" id="UP000007110"/>
    </source>
</evidence>
<dbReference type="PROSITE" id="PS01180">
    <property type="entry name" value="CUB"/>
    <property type="match status" value="1"/>
</dbReference>
<feature type="disulfide bond" evidence="17">
    <location>
        <begin position="2194"/>
        <end position="2203"/>
    </location>
</feature>
<dbReference type="GO" id="GO:0051240">
    <property type="term" value="P:positive regulation of multicellular organismal process"/>
    <property type="evidence" value="ECO:0007669"/>
    <property type="project" value="UniProtKB-ARBA"/>
</dbReference>
<keyword evidence="14 19" id="KW-0472">Membrane</keyword>
<dbReference type="InterPro" id="IPR001881">
    <property type="entry name" value="EGF-like_Ca-bd_dom"/>
</dbReference>
<dbReference type="SUPFAM" id="SSF57184">
    <property type="entry name" value="Growth factor receptor domain"/>
    <property type="match status" value="7"/>
</dbReference>
<feature type="domain" description="EGF-like" evidence="21">
    <location>
        <begin position="2130"/>
        <end position="2166"/>
    </location>
</feature>
<feature type="disulfide bond" evidence="17">
    <location>
        <begin position="3067"/>
        <end position="3076"/>
    </location>
</feature>
<comment type="caution">
    <text evidence="17">Lacks conserved residue(s) required for the propagation of feature annotation.</text>
</comment>
<feature type="domain" description="EGF-like" evidence="21">
    <location>
        <begin position="2435"/>
        <end position="2471"/>
    </location>
</feature>
<feature type="domain" description="EGF-like" evidence="21">
    <location>
        <begin position="2853"/>
        <end position="2888"/>
    </location>
</feature>
<feature type="domain" description="EGF-like" evidence="21">
    <location>
        <begin position="3587"/>
        <end position="3623"/>
    </location>
</feature>
<dbReference type="Pfam" id="PF25024">
    <property type="entry name" value="EGF_TEN"/>
    <property type="match status" value="1"/>
</dbReference>
<dbReference type="GO" id="GO:0048598">
    <property type="term" value="P:embryonic morphogenesis"/>
    <property type="evidence" value="ECO:0007669"/>
    <property type="project" value="UniProtKB-ARBA"/>
</dbReference>
<feature type="disulfide bond" evidence="17">
    <location>
        <begin position="3613"/>
        <end position="3622"/>
    </location>
</feature>
<evidence type="ECO:0000256" key="5">
    <source>
        <dbReference type="ARBA" id="ARBA00022536"/>
    </source>
</evidence>
<dbReference type="CDD" id="cd00054">
    <property type="entry name" value="EGF_CA"/>
    <property type="match status" value="39"/>
</dbReference>
<dbReference type="Gene3D" id="2.10.25.10">
    <property type="entry name" value="Laminin"/>
    <property type="match status" value="44"/>
</dbReference>
<evidence type="ECO:0000256" key="19">
    <source>
        <dbReference type="SAM" id="Phobius"/>
    </source>
</evidence>
<feature type="disulfide bond" evidence="17">
    <location>
        <begin position="2689"/>
        <end position="2698"/>
    </location>
</feature>
<dbReference type="InterPro" id="IPR013032">
    <property type="entry name" value="EGF-like_CS"/>
</dbReference>
<feature type="disulfide bond" evidence="17">
    <location>
        <begin position="2248"/>
        <end position="2258"/>
    </location>
</feature>
<feature type="disulfide bond" evidence="17">
    <location>
        <begin position="18"/>
        <end position="27"/>
    </location>
</feature>
<keyword evidence="15 17" id="KW-1015">Disulfide bond</keyword>
<dbReference type="GO" id="GO:0009952">
    <property type="term" value="P:anterior/posterior pattern specification"/>
    <property type="evidence" value="ECO:0007669"/>
    <property type="project" value="UniProtKB-ARBA"/>
</dbReference>
<feature type="domain" description="EGF-like" evidence="21">
    <location>
        <begin position="2206"/>
        <end position="2242"/>
    </location>
</feature>
<feature type="domain" description="EGF-like" evidence="21">
    <location>
        <begin position="2397"/>
        <end position="2433"/>
    </location>
</feature>
<feature type="domain" description="EGF-like" evidence="21">
    <location>
        <begin position="2244"/>
        <end position="2279"/>
    </location>
</feature>
<feature type="domain" description="EGF-like" evidence="21">
    <location>
        <begin position="3233"/>
        <end position="3269"/>
    </location>
</feature>
<dbReference type="InParanoid" id="A0A7M7NQV9"/>
<dbReference type="Pfam" id="PF00431">
    <property type="entry name" value="CUB"/>
    <property type="match status" value="1"/>
</dbReference>
<dbReference type="GO" id="GO:0080090">
    <property type="term" value="P:regulation of primary metabolic process"/>
    <property type="evidence" value="ECO:0007669"/>
    <property type="project" value="UniProtKB-ARBA"/>
</dbReference>
<feature type="disulfide bond" evidence="17">
    <location>
        <begin position="3105"/>
        <end position="3114"/>
    </location>
</feature>
<feature type="domain" description="EGF-like" evidence="21">
    <location>
        <begin position="3702"/>
        <end position="3738"/>
    </location>
</feature>
<dbReference type="GO" id="GO:0005886">
    <property type="term" value="C:plasma membrane"/>
    <property type="evidence" value="ECO:0000318"/>
    <property type="project" value="GO_Central"/>
</dbReference>
<feature type="disulfide bond" evidence="17">
    <location>
        <begin position="2269"/>
        <end position="2278"/>
    </location>
</feature>
<feature type="disulfide bond" evidence="17">
    <location>
        <begin position="2423"/>
        <end position="2432"/>
    </location>
</feature>
<keyword evidence="12" id="KW-0106">Calcium</keyword>
<proteinExistence type="predicted"/>
<feature type="disulfide bond" evidence="17">
    <location>
        <begin position="2156"/>
        <end position="2165"/>
    </location>
</feature>
<feature type="domain" description="EGF-like" evidence="21">
    <location>
        <begin position="2549"/>
        <end position="2585"/>
    </location>
</feature>
<feature type="disulfide bond" evidence="17">
    <location>
        <begin position="2385"/>
        <end position="2394"/>
    </location>
</feature>
<dbReference type="OrthoDB" id="43902at2759"/>
<feature type="disulfide bond" evidence="17">
    <location>
        <begin position="3650"/>
        <end position="3659"/>
    </location>
</feature>
<comment type="subcellular location">
    <subcellularLocation>
        <location evidence="1">Apical cell membrane</location>
        <topology evidence="1">Single-pass type I membrane protein</topology>
    </subcellularLocation>
    <subcellularLocation>
        <location evidence="2">Late endosome</location>
    </subcellularLocation>
</comment>
<feature type="disulfide bond" evidence="17">
    <location>
        <begin position="2461"/>
        <end position="2470"/>
    </location>
</feature>
<dbReference type="GO" id="GO:0008593">
    <property type="term" value="P:regulation of Notch signaling pathway"/>
    <property type="evidence" value="ECO:0007669"/>
    <property type="project" value="UniProtKB-ARBA"/>
</dbReference>
<feature type="disulfide bond" evidence="17">
    <location>
        <begin position="2499"/>
        <end position="2508"/>
    </location>
</feature>
<dbReference type="InterPro" id="IPR000152">
    <property type="entry name" value="EGF-type_Asp/Asn_hydroxyl_site"/>
</dbReference>
<evidence type="ECO:0000256" key="12">
    <source>
        <dbReference type="ARBA" id="ARBA00022837"/>
    </source>
</evidence>
<feature type="domain" description="EGF-like" evidence="21">
    <location>
        <begin position="3042"/>
        <end position="3077"/>
    </location>
</feature>
<evidence type="ECO:0000256" key="17">
    <source>
        <dbReference type="PROSITE-ProRule" id="PRU00076"/>
    </source>
</evidence>
<dbReference type="FunFam" id="2.60.120.290:FF:000056">
    <property type="entry name" value="C-type LECtin"/>
    <property type="match status" value="1"/>
</dbReference>
<dbReference type="InterPro" id="IPR035914">
    <property type="entry name" value="Sperma_CUB_dom_sf"/>
</dbReference>
<feature type="domain" description="EGF-like" evidence="21">
    <location>
        <begin position="2587"/>
        <end position="2623"/>
    </location>
</feature>
<feature type="domain" description="EGF-like" evidence="21">
    <location>
        <begin position="3663"/>
        <end position="3700"/>
    </location>
</feature>
<feature type="domain" description="EGF-like" evidence="21">
    <location>
        <begin position="3079"/>
        <end position="3115"/>
    </location>
</feature>
<feature type="domain" description="EGF-like" evidence="21">
    <location>
        <begin position="3468"/>
        <end position="3505"/>
    </location>
</feature>
<keyword evidence="5 17" id="KW-0245">EGF-like domain</keyword>
<evidence type="ECO:0000256" key="10">
    <source>
        <dbReference type="ARBA" id="ARBA00022753"/>
    </source>
</evidence>
<feature type="disulfide bond" evidence="17">
    <location>
        <begin position="2857"/>
        <end position="2867"/>
    </location>
</feature>
<dbReference type="GO" id="GO:0060255">
    <property type="term" value="P:regulation of macromolecule metabolic process"/>
    <property type="evidence" value="ECO:0007669"/>
    <property type="project" value="UniProtKB-ARBA"/>
</dbReference>
<dbReference type="GO" id="GO:0009986">
    <property type="term" value="C:cell surface"/>
    <property type="evidence" value="ECO:0000318"/>
    <property type="project" value="GO_Central"/>
</dbReference>
<feature type="disulfide bond" evidence="17">
    <location>
        <begin position="2080"/>
        <end position="2089"/>
    </location>
</feature>
<dbReference type="GO" id="GO:0005770">
    <property type="term" value="C:late endosome"/>
    <property type="evidence" value="ECO:0007669"/>
    <property type="project" value="UniProtKB-SubCell"/>
</dbReference>
<feature type="disulfide bond" evidence="17">
    <location>
        <begin position="3299"/>
        <end position="3308"/>
    </location>
</feature>
<dbReference type="GO" id="GO:0048592">
    <property type="term" value="P:eye morphogenesis"/>
    <property type="evidence" value="ECO:0007669"/>
    <property type="project" value="UniProtKB-ARBA"/>
</dbReference>
<feature type="disulfide bond" evidence="17">
    <location>
        <begin position="3766"/>
        <end position="3775"/>
    </location>
</feature>
<feature type="domain" description="EGF-like" evidence="21">
    <location>
        <begin position="2815"/>
        <end position="2851"/>
    </location>
</feature>
<dbReference type="OMA" id="EYCSENI"/>
<dbReference type="PROSITE" id="PS00022">
    <property type="entry name" value="EGF_1"/>
    <property type="match status" value="41"/>
</dbReference>
<feature type="disulfide bond" evidence="17">
    <location>
        <begin position="3629"/>
        <end position="3639"/>
    </location>
</feature>
<dbReference type="GO" id="GO:0051093">
    <property type="term" value="P:negative regulation of developmental process"/>
    <property type="evidence" value="ECO:0007669"/>
    <property type="project" value="UniProtKB-ARBA"/>
</dbReference>
<dbReference type="GO" id="GO:0005509">
    <property type="term" value="F:calcium ion binding"/>
    <property type="evidence" value="ECO:0007669"/>
    <property type="project" value="InterPro"/>
</dbReference>
<keyword evidence="10" id="KW-0967">Endosome</keyword>
<accession>A0A7M7NQV9</accession>
<feature type="disulfide bond" evidence="17">
    <location>
        <begin position="2347"/>
        <end position="2356"/>
    </location>
</feature>
<dbReference type="GeneID" id="589927"/>
<dbReference type="FunFam" id="2.10.25.10:FF:000012">
    <property type="entry name" value="Delta-like protein"/>
    <property type="match status" value="1"/>
</dbReference>
<feature type="disulfide bond" evidence="17">
    <location>
        <begin position="171"/>
        <end position="180"/>
    </location>
</feature>
<feature type="disulfide bond" evidence="17">
    <location>
        <begin position="2727"/>
        <end position="2736"/>
    </location>
</feature>
<dbReference type="InterPro" id="IPR009030">
    <property type="entry name" value="Growth_fac_rcpt_cys_sf"/>
</dbReference>
<feature type="disulfide bond" evidence="17">
    <location>
        <begin position="3030"/>
        <end position="3039"/>
    </location>
</feature>
<dbReference type="PROSITE" id="PS50026">
    <property type="entry name" value="EGF_3"/>
    <property type="match status" value="45"/>
</dbReference>
<evidence type="ECO:0000256" key="11">
    <source>
        <dbReference type="ARBA" id="ARBA00022782"/>
    </source>
</evidence>
<evidence type="ECO:0000256" key="1">
    <source>
        <dbReference type="ARBA" id="ARBA00004247"/>
    </source>
</evidence>
<dbReference type="FunFam" id="2.10.25.10:FF:000117">
    <property type="entry name" value="Delta-like protein"/>
    <property type="match status" value="1"/>
</dbReference>
<feature type="domain" description="EGF-like" evidence="21">
    <location>
        <begin position="2739"/>
        <end position="2775"/>
    </location>
</feature>
<feature type="disulfide bond" evidence="17">
    <location>
        <begin position="2916"/>
        <end position="2925"/>
    </location>
</feature>
<dbReference type="KEGG" id="spu:589927"/>
<evidence type="ECO:0000256" key="13">
    <source>
        <dbReference type="ARBA" id="ARBA00022989"/>
    </source>
</evidence>
<dbReference type="FunFam" id="2.10.25.10:FF:000143">
    <property type="entry name" value="Protein crumbs 1"/>
    <property type="match status" value="6"/>
</dbReference>
<feature type="domain" description="EGF-like" evidence="21">
    <location>
        <begin position="2092"/>
        <end position="2128"/>
    </location>
</feature>
<keyword evidence="16" id="KW-0325">Glycoprotein</keyword>
<feature type="disulfide bond" evidence="17">
    <location>
        <begin position="3259"/>
        <end position="3268"/>
    </location>
</feature>
<feature type="disulfide bond" evidence="17">
    <location>
        <begin position="3183"/>
        <end position="3192"/>
    </location>
</feature>
<dbReference type="GO" id="GO:0009967">
    <property type="term" value="P:positive regulation of signal transduction"/>
    <property type="evidence" value="ECO:0007669"/>
    <property type="project" value="UniProtKB-ARBA"/>
</dbReference>
<dbReference type="PRINTS" id="PR01983">
    <property type="entry name" value="NOTCH"/>
</dbReference>
<evidence type="ECO:0000256" key="6">
    <source>
        <dbReference type="ARBA" id="ARBA00022553"/>
    </source>
</evidence>
<dbReference type="Pfam" id="PF00008">
    <property type="entry name" value="EGF"/>
    <property type="match status" value="22"/>
</dbReference>
<feature type="disulfide bond" evidence="17">
    <location>
        <begin position="2954"/>
        <end position="2963"/>
    </location>
</feature>
<feature type="domain" description="EGF-like" evidence="21">
    <location>
        <begin position="2890"/>
        <end position="2926"/>
    </location>
</feature>
<dbReference type="InterPro" id="IPR000742">
    <property type="entry name" value="EGF"/>
</dbReference>
<keyword evidence="8" id="KW-0732">Signal</keyword>
<dbReference type="GO" id="GO:0120025">
    <property type="term" value="C:plasma membrane bounded cell projection"/>
    <property type="evidence" value="ECO:0007669"/>
    <property type="project" value="UniProtKB-ARBA"/>
</dbReference>
<dbReference type="GO" id="GO:0060562">
    <property type="term" value="P:epithelial tube morphogenesis"/>
    <property type="evidence" value="ECO:0007669"/>
    <property type="project" value="UniProtKB-ARBA"/>
</dbReference>
<dbReference type="FunFam" id="2.10.25.10:FF:000006">
    <property type="entry name" value="Versican core protein-like isoform 1"/>
    <property type="match status" value="2"/>
</dbReference>
<feature type="disulfide bond" evidence="17">
    <location>
        <begin position="3280"/>
        <end position="3297"/>
    </location>
</feature>
<dbReference type="GO" id="GO:0016324">
    <property type="term" value="C:apical plasma membrane"/>
    <property type="evidence" value="ECO:0007669"/>
    <property type="project" value="UniProtKB-SubCell"/>
</dbReference>
<feature type="domain" description="EGF-like" evidence="21">
    <location>
        <begin position="3625"/>
        <end position="3660"/>
    </location>
</feature>
<feature type="disulfide bond" evidence="17">
    <location>
        <begin position="3495"/>
        <end position="3504"/>
    </location>
</feature>
<evidence type="ECO:0000313" key="22">
    <source>
        <dbReference type="EnsemblMetazoa" id="XP_030840116"/>
    </source>
</evidence>
<feature type="domain" description="EGF-like" evidence="21">
    <location>
        <begin position="1"/>
        <end position="28"/>
    </location>
</feature>
<feature type="domain" description="EGF-like" evidence="21">
    <location>
        <begin position="183"/>
        <end position="219"/>
    </location>
</feature>
<dbReference type="FunFam" id="2.10.25.10:FF:000391">
    <property type="entry name" value="Weary, isoform C"/>
    <property type="match status" value="5"/>
</dbReference>
<dbReference type="PRINTS" id="PR00010">
    <property type="entry name" value="EGFBLOOD"/>
</dbReference>
<feature type="disulfide bond" evidence="17">
    <location>
        <begin position="2232"/>
        <end position="2241"/>
    </location>
</feature>
<dbReference type="EnsemblMetazoa" id="XM_030984256">
    <property type="protein sequence ID" value="XP_030840116"/>
    <property type="gene ID" value="LOC589927"/>
</dbReference>
<keyword evidence="9" id="KW-0677">Repeat</keyword>
<dbReference type="GO" id="GO:0005911">
    <property type="term" value="C:cell-cell junction"/>
    <property type="evidence" value="ECO:0007669"/>
    <property type="project" value="UniProtKB-ARBA"/>
</dbReference>
<evidence type="ECO:0000259" key="21">
    <source>
        <dbReference type="PROSITE" id="PS50026"/>
    </source>
</evidence>
<dbReference type="FunFam" id="2.10.25.10:FF:000122">
    <property type="entry name" value="Protein crumbs homolog 2"/>
    <property type="match status" value="3"/>
</dbReference>
<dbReference type="RefSeq" id="XP_030840116.1">
    <property type="nucleotide sequence ID" value="XM_030984256.1"/>
</dbReference>
<feature type="domain" description="EGF-like" evidence="21">
    <location>
        <begin position="2054"/>
        <end position="2090"/>
    </location>
</feature>
<keyword evidence="4" id="KW-1003">Cell membrane</keyword>
<dbReference type="PROSITE" id="PS01187">
    <property type="entry name" value="EGF_CA"/>
    <property type="match status" value="13"/>
</dbReference>
<dbReference type="GO" id="GO:0050877">
    <property type="term" value="P:nervous system process"/>
    <property type="evidence" value="ECO:0007669"/>
    <property type="project" value="UniProtKB-ARBA"/>
</dbReference>
<dbReference type="FunFam" id="2.10.25.10:FF:000247">
    <property type="entry name" value="Delta/notch like EGF repeat containing"/>
    <property type="match status" value="1"/>
</dbReference>
<feature type="disulfide bond" evidence="17">
    <location>
        <begin position="3337"/>
        <end position="3346"/>
    </location>
</feature>